<accession>A0AAE0HFQ7</accession>
<dbReference type="Pfam" id="PF00400">
    <property type="entry name" value="WD40"/>
    <property type="match status" value="3"/>
</dbReference>
<dbReference type="PROSITE" id="PS50294">
    <property type="entry name" value="WD_REPEATS_REGION"/>
    <property type="match status" value="1"/>
</dbReference>
<dbReference type="GeneID" id="87838624"/>
<dbReference type="InterPro" id="IPR020472">
    <property type="entry name" value="WD40_PAC1"/>
</dbReference>
<evidence type="ECO:0000256" key="2">
    <source>
        <dbReference type="ARBA" id="ARBA00022737"/>
    </source>
</evidence>
<evidence type="ECO:0000256" key="3">
    <source>
        <dbReference type="PROSITE-ProRule" id="PRU00221"/>
    </source>
</evidence>
<reference evidence="4" key="2">
    <citation type="submission" date="2023-06" db="EMBL/GenBank/DDBJ databases">
        <authorList>
            <consortium name="Lawrence Berkeley National Laboratory"/>
            <person name="Haridas S."/>
            <person name="Hensen N."/>
            <person name="Bonometti L."/>
            <person name="Westerberg I."/>
            <person name="Brannstrom I.O."/>
            <person name="Guillou S."/>
            <person name="Cros-Aarteil S."/>
            <person name="Calhoun S."/>
            <person name="Kuo A."/>
            <person name="Mondo S."/>
            <person name="Pangilinan J."/>
            <person name="Riley R."/>
            <person name="Labutti K."/>
            <person name="Andreopoulos B."/>
            <person name="Lipzen A."/>
            <person name="Chen C."/>
            <person name="Yanf M."/>
            <person name="Daum C."/>
            <person name="Ng V."/>
            <person name="Clum A."/>
            <person name="Steindorff A."/>
            <person name="Ohm R."/>
            <person name="Martin F."/>
            <person name="Silar P."/>
            <person name="Natvig D."/>
            <person name="Lalanne C."/>
            <person name="Gautier V."/>
            <person name="Ament-Velasquez S.L."/>
            <person name="Kruys A."/>
            <person name="Hutchinson M.I."/>
            <person name="Powell A.J."/>
            <person name="Barry K."/>
            <person name="Miller A.N."/>
            <person name="Grigoriev I.V."/>
            <person name="Debuchy R."/>
            <person name="Gladieux P."/>
            <person name="Thoren M.H."/>
            <person name="Johannesson H."/>
        </authorList>
    </citation>
    <scope>NUCLEOTIDE SEQUENCE</scope>
    <source>
        <strain evidence="4">CBS 168.71</strain>
    </source>
</reference>
<name>A0AAE0HFQ7_9PEZI</name>
<evidence type="ECO:0000256" key="1">
    <source>
        <dbReference type="ARBA" id="ARBA00022574"/>
    </source>
</evidence>
<organism evidence="4 5">
    <name type="scientific">Chaetomium fimeti</name>
    <dbReference type="NCBI Taxonomy" id="1854472"/>
    <lineage>
        <taxon>Eukaryota</taxon>
        <taxon>Fungi</taxon>
        <taxon>Dikarya</taxon>
        <taxon>Ascomycota</taxon>
        <taxon>Pezizomycotina</taxon>
        <taxon>Sordariomycetes</taxon>
        <taxon>Sordariomycetidae</taxon>
        <taxon>Sordariales</taxon>
        <taxon>Chaetomiaceae</taxon>
        <taxon>Chaetomium</taxon>
    </lineage>
</organism>
<dbReference type="PRINTS" id="PR00320">
    <property type="entry name" value="GPROTEINBRPT"/>
</dbReference>
<dbReference type="SMART" id="SM00320">
    <property type="entry name" value="WD40"/>
    <property type="match status" value="6"/>
</dbReference>
<dbReference type="PANTHER" id="PTHR10971">
    <property type="entry name" value="MRNA EXPORT FACTOR AND BUB3"/>
    <property type="match status" value="1"/>
</dbReference>
<keyword evidence="5" id="KW-1185">Reference proteome</keyword>
<gene>
    <name evidence="4" type="ORF">B0H64DRAFT_359308</name>
</gene>
<protein>
    <submittedName>
        <fullName evidence="4">WD40-repeat-containing domain protein</fullName>
    </submittedName>
</protein>
<sequence>MAFRNATTSNSAANGLQDKEVIFPKGPEDTISALRWSPVSNHLAAACWDGKVYIFDANNPTSTDTIKGVAAITVGAPVLDCDFSKDGAIAVGAAADKKIHLMDLNSSQTMTLEGHTSPVRTVRFVDVPSANAPIIASGSWDKTVRYWDMRQPQPIGALQLSERVYAMDANSSLLIAATADNQVHFVNLHANPLQLWKSIESPLKHRTTAVSVCTGGTHWATVGIEGRAAIQIADEKDESYKALSYKCHRETSANNRNLTDVYTLNDVAFSPTHKDVLATAGSDGTYSIWDVNLRQRLRSFPKVAAPVTSLSFSRDGMNLAYAVGYDWAKGYQHSKAGTETKLVLRCFPKALKEEPTTKKKTFY</sequence>
<dbReference type="SUPFAM" id="SSF50978">
    <property type="entry name" value="WD40 repeat-like"/>
    <property type="match status" value="1"/>
</dbReference>
<reference evidence="4" key="1">
    <citation type="journal article" date="2023" name="Mol. Phylogenet. Evol.">
        <title>Genome-scale phylogeny and comparative genomics of the fungal order Sordariales.</title>
        <authorList>
            <person name="Hensen N."/>
            <person name="Bonometti L."/>
            <person name="Westerberg I."/>
            <person name="Brannstrom I.O."/>
            <person name="Guillou S."/>
            <person name="Cros-Aarteil S."/>
            <person name="Calhoun S."/>
            <person name="Haridas S."/>
            <person name="Kuo A."/>
            <person name="Mondo S."/>
            <person name="Pangilinan J."/>
            <person name="Riley R."/>
            <person name="LaButti K."/>
            <person name="Andreopoulos B."/>
            <person name="Lipzen A."/>
            <person name="Chen C."/>
            <person name="Yan M."/>
            <person name="Daum C."/>
            <person name="Ng V."/>
            <person name="Clum A."/>
            <person name="Steindorff A."/>
            <person name="Ohm R.A."/>
            <person name="Martin F."/>
            <person name="Silar P."/>
            <person name="Natvig D.O."/>
            <person name="Lalanne C."/>
            <person name="Gautier V."/>
            <person name="Ament-Velasquez S.L."/>
            <person name="Kruys A."/>
            <person name="Hutchinson M.I."/>
            <person name="Powell A.J."/>
            <person name="Barry K."/>
            <person name="Miller A.N."/>
            <person name="Grigoriev I.V."/>
            <person name="Debuchy R."/>
            <person name="Gladieux P."/>
            <person name="Hiltunen Thoren M."/>
            <person name="Johannesson H."/>
        </authorList>
    </citation>
    <scope>NUCLEOTIDE SEQUENCE</scope>
    <source>
        <strain evidence="4">CBS 168.71</strain>
    </source>
</reference>
<evidence type="ECO:0000313" key="4">
    <source>
        <dbReference type="EMBL" id="KAK3295585.1"/>
    </source>
</evidence>
<dbReference type="InterPro" id="IPR001680">
    <property type="entry name" value="WD40_rpt"/>
</dbReference>
<feature type="repeat" description="WD" evidence="3">
    <location>
        <begin position="264"/>
        <end position="299"/>
    </location>
</feature>
<dbReference type="InterPro" id="IPR015943">
    <property type="entry name" value="WD40/YVTN_repeat-like_dom_sf"/>
</dbReference>
<keyword evidence="2" id="KW-0677">Repeat</keyword>
<dbReference type="PROSITE" id="PS50082">
    <property type="entry name" value="WD_REPEATS_2"/>
    <property type="match status" value="2"/>
</dbReference>
<evidence type="ECO:0000313" key="5">
    <source>
        <dbReference type="Proteomes" id="UP001278766"/>
    </source>
</evidence>
<dbReference type="Proteomes" id="UP001278766">
    <property type="component" value="Unassembled WGS sequence"/>
</dbReference>
<dbReference type="InterPro" id="IPR036322">
    <property type="entry name" value="WD40_repeat_dom_sf"/>
</dbReference>
<dbReference type="Gene3D" id="2.130.10.10">
    <property type="entry name" value="YVTN repeat-like/Quinoprotein amine dehydrogenase"/>
    <property type="match status" value="1"/>
</dbReference>
<dbReference type="RefSeq" id="XP_062659099.1">
    <property type="nucleotide sequence ID" value="XM_062801676.1"/>
</dbReference>
<feature type="repeat" description="WD" evidence="3">
    <location>
        <begin position="112"/>
        <end position="157"/>
    </location>
</feature>
<dbReference type="EMBL" id="JAUEPN010000004">
    <property type="protein sequence ID" value="KAK3295585.1"/>
    <property type="molecule type" value="Genomic_DNA"/>
</dbReference>
<proteinExistence type="predicted"/>
<keyword evidence="1 3" id="KW-0853">WD repeat</keyword>
<dbReference type="AlphaFoldDB" id="A0AAE0HFQ7"/>
<comment type="caution">
    <text evidence="4">The sequence shown here is derived from an EMBL/GenBank/DDBJ whole genome shotgun (WGS) entry which is preliminary data.</text>
</comment>